<feature type="transmembrane region" description="Helical" evidence="7">
    <location>
        <begin position="231"/>
        <end position="253"/>
    </location>
</feature>
<protein>
    <recommendedName>
        <fullName evidence="8">Metallo-beta-lactamase domain-containing protein</fullName>
    </recommendedName>
</protein>
<feature type="region of interest" description="Disordered" evidence="6">
    <location>
        <begin position="642"/>
        <end position="670"/>
    </location>
</feature>
<evidence type="ECO:0000259" key="8">
    <source>
        <dbReference type="SMART" id="SM00849"/>
    </source>
</evidence>
<dbReference type="SMART" id="SM00849">
    <property type="entry name" value="Lactamase_B"/>
    <property type="match status" value="1"/>
</dbReference>
<keyword evidence="5 7" id="KW-0472">Membrane</keyword>
<reference evidence="10" key="1">
    <citation type="journal article" date="2019" name="Int. J. Syst. Evol. Microbiol.">
        <title>The Global Catalogue of Microorganisms (GCM) 10K type strain sequencing project: providing services to taxonomists for standard genome sequencing and annotation.</title>
        <authorList>
            <consortium name="The Broad Institute Genomics Platform"/>
            <consortium name="The Broad Institute Genome Sequencing Center for Infectious Disease"/>
            <person name="Wu L."/>
            <person name="Ma J."/>
        </authorList>
    </citation>
    <scope>NUCLEOTIDE SEQUENCE [LARGE SCALE GENOMIC DNA]</scope>
    <source>
        <strain evidence="10">JCM 17808</strain>
    </source>
</reference>
<dbReference type="PANTHER" id="PTHR30619:SF1">
    <property type="entry name" value="RECOMBINATION PROTEIN 2"/>
    <property type="match status" value="1"/>
</dbReference>
<feature type="transmembrane region" description="Helical" evidence="7">
    <location>
        <begin position="493"/>
        <end position="512"/>
    </location>
</feature>
<feature type="transmembrane region" description="Helical" evidence="7">
    <location>
        <begin position="62"/>
        <end position="83"/>
    </location>
</feature>
<dbReference type="SUPFAM" id="SSF56281">
    <property type="entry name" value="Metallo-hydrolase/oxidoreductase"/>
    <property type="match status" value="1"/>
</dbReference>
<gene>
    <name evidence="9" type="ORF">GCM10023167_23130</name>
</gene>
<organism evidence="9 10">
    <name type="scientific">Brevibacterium pityocampae</name>
    <dbReference type="NCBI Taxonomy" id="506594"/>
    <lineage>
        <taxon>Bacteria</taxon>
        <taxon>Bacillati</taxon>
        <taxon>Actinomycetota</taxon>
        <taxon>Actinomycetes</taxon>
        <taxon>Micrococcales</taxon>
        <taxon>Brevibacteriaceae</taxon>
        <taxon>Brevibacterium</taxon>
    </lineage>
</organism>
<feature type="transmembrane region" description="Helical" evidence="7">
    <location>
        <begin position="360"/>
        <end position="389"/>
    </location>
</feature>
<feature type="transmembrane region" description="Helical" evidence="7">
    <location>
        <begin position="283"/>
        <end position="299"/>
    </location>
</feature>
<feature type="transmembrane region" description="Helical" evidence="7">
    <location>
        <begin position="306"/>
        <end position="324"/>
    </location>
</feature>
<keyword evidence="2" id="KW-1003">Cell membrane</keyword>
<feature type="transmembrane region" description="Helical" evidence="7">
    <location>
        <begin position="330"/>
        <end position="348"/>
    </location>
</feature>
<feature type="transmembrane region" description="Helical" evidence="7">
    <location>
        <begin position="35"/>
        <end position="53"/>
    </location>
</feature>
<dbReference type="InterPro" id="IPR036866">
    <property type="entry name" value="RibonucZ/Hydroxyglut_hydro"/>
</dbReference>
<proteinExistence type="predicted"/>
<dbReference type="Gene3D" id="3.60.15.10">
    <property type="entry name" value="Ribonuclease Z/Hydroxyacylglutathione hydrolase-like"/>
    <property type="match status" value="1"/>
</dbReference>
<feature type="transmembrane region" description="Helical" evidence="7">
    <location>
        <begin position="467"/>
        <end position="486"/>
    </location>
</feature>
<feature type="transmembrane region" description="Helical" evidence="7">
    <location>
        <begin position="395"/>
        <end position="417"/>
    </location>
</feature>
<feature type="domain" description="Metallo-beta-lactamase" evidence="8">
    <location>
        <begin position="529"/>
        <end position="717"/>
    </location>
</feature>
<evidence type="ECO:0000313" key="9">
    <source>
        <dbReference type="EMBL" id="GAA4393780.1"/>
    </source>
</evidence>
<dbReference type="Proteomes" id="UP001500642">
    <property type="component" value="Unassembled WGS sequence"/>
</dbReference>
<dbReference type="InterPro" id="IPR001279">
    <property type="entry name" value="Metallo-B-lactamas"/>
</dbReference>
<dbReference type="InterPro" id="IPR004477">
    <property type="entry name" value="ComEC_N"/>
</dbReference>
<dbReference type="NCBIfam" id="TIGR00360">
    <property type="entry name" value="ComEC_N-term"/>
    <property type="match status" value="1"/>
</dbReference>
<evidence type="ECO:0000256" key="5">
    <source>
        <dbReference type="ARBA" id="ARBA00023136"/>
    </source>
</evidence>
<evidence type="ECO:0000256" key="6">
    <source>
        <dbReference type="SAM" id="MobiDB-lite"/>
    </source>
</evidence>
<dbReference type="RefSeq" id="WP_345032257.1">
    <property type="nucleotide sequence ID" value="NZ_BAABGL010000018.1"/>
</dbReference>
<evidence type="ECO:0000256" key="4">
    <source>
        <dbReference type="ARBA" id="ARBA00022989"/>
    </source>
</evidence>
<feature type="compositionally biased region" description="Low complexity" evidence="6">
    <location>
        <begin position="642"/>
        <end position="663"/>
    </location>
</feature>
<evidence type="ECO:0000256" key="7">
    <source>
        <dbReference type="SAM" id="Phobius"/>
    </source>
</evidence>
<keyword evidence="3 7" id="KW-0812">Transmembrane</keyword>
<sequence>MSAVRTWLLERAATTRLVLAATCAWVAAVVPVHGWAPVVAALLCTLAAALLLLRRAVRARGLLAWVLSVGLLAAAVSAGVWTARTVVPDAPGEYAGEATVLTDPVTGPSGAHRAQLRTAAGPVTVISREPLPPAGSRVHVTGRIEPEGAAAALFADAPLTVLEEPGPAWRLRAEVRGFLARCALGEGADGGAAALGGARDHDGAGLLPGLVVGDVEGLAPGLEEDMRTVSLAHLTAVSGSNISIVALGVMWTVRRTGAGRGWAIGAAVVVTTGYVFVVGPEPSVIRAAGMGLVGAIVLLRGTGTRGPAVLASAVIGVIVLRPALAGEPGFHLSVAATAALVLLGPGLTELLQARRVPYPVAAALAVPITAQIGVTPVLLGIGGTLSAWAVPANVLAAPLVAPATLLGMLVLAFGLLAAAAAGPVLAAIELCGSLLALPATGCAWWIARLARVGTELPAAVWPWPTGALGIVLAAVAALGLALAVLLRLGAGPAIGAAVLVLCLLAGTLLPVVHRRVPADWQVLVCDVGQGSATLVRLGAEQALLIDTGPDSATVDSCLSAAEIREVQLLVSHFDADHVAGHPGVVRGRSLTAIQFPAGAGGHRRARALLGAHPGVPVTEVEAGARFSAGRASWEILWPPAGSAGTGSAVTGTAPDGSARAGGTADDDAAEDTNASSAVVLVTVPGLTVLVPGDIGEAEQRRLARTVPPVDVLLAPHHGSSDLSPEFYTAAAPRLGVVSVGEDNGYGHPSAGSLAAFGTAPVLRTDECGTLALTPGPRVAAAGGGARCPV</sequence>
<keyword evidence="4 7" id="KW-1133">Transmembrane helix</keyword>
<comment type="caution">
    <text evidence="9">The sequence shown here is derived from an EMBL/GenBank/DDBJ whole genome shotgun (WGS) entry which is preliminary data.</text>
</comment>
<dbReference type="Pfam" id="PF00753">
    <property type="entry name" value="Lactamase_B"/>
    <property type="match status" value="1"/>
</dbReference>
<feature type="transmembrane region" description="Helical" evidence="7">
    <location>
        <begin position="260"/>
        <end position="277"/>
    </location>
</feature>
<dbReference type="InterPro" id="IPR052159">
    <property type="entry name" value="Competence_DNA_uptake"/>
</dbReference>
<feature type="transmembrane region" description="Helical" evidence="7">
    <location>
        <begin position="12"/>
        <end position="29"/>
    </location>
</feature>
<comment type="subcellular location">
    <subcellularLocation>
        <location evidence="1">Cell membrane</location>
        <topology evidence="1">Multi-pass membrane protein</topology>
    </subcellularLocation>
</comment>
<dbReference type="EMBL" id="BAABGL010000018">
    <property type="protein sequence ID" value="GAA4393780.1"/>
    <property type="molecule type" value="Genomic_DNA"/>
</dbReference>
<evidence type="ECO:0000256" key="2">
    <source>
        <dbReference type="ARBA" id="ARBA00022475"/>
    </source>
</evidence>
<evidence type="ECO:0000313" key="10">
    <source>
        <dbReference type="Proteomes" id="UP001500642"/>
    </source>
</evidence>
<feature type="transmembrane region" description="Helical" evidence="7">
    <location>
        <begin position="424"/>
        <end position="447"/>
    </location>
</feature>
<name>A0ABP8JNW5_9MICO</name>
<accession>A0ABP8JNW5</accession>
<dbReference type="Pfam" id="PF03772">
    <property type="entry name" value="Competence"/>
    <property type="match status" value="1"/>
</dbReference>
<evidence type="ECO:0000256" key="3">
    <source>
        <dbReference type="ARBA" id="ARBA00022692"/>
    </source>
</evidence>
<evidence type="ECO:0000256" key="1">
    <source>
        <dbReference type="ARBA" id="ARBA00004651"/>
    </source>
</evidence>
<keyword evidence="10" id="KW-1185">Reference proteome</keyword>
<dbReference type="PANTHER" id="PTHR30619">
    <property type="entry name" value="DNA INTERNALIZATION/COMPETENCE PROTEIN COMEC/REC2"/>
    <property type="match status" value="1"/>
</dbReference>